<proteinExistence type="predicted"/>
<name>A0ABQ9J600_9CUCU</name>
<protein>
    <submittedName>
        <fullName evidence="1">Uncharacterized protein</fullName>
    </submittedName>
</protein>
<evidence type="ECO:0000313" key="2">
    <source>
        <dbReference type="Proteomes" id="UP001162164"/>
    </source>
</evidence>
<sequence>MDPTVGLAFRPVLPSLSIILQVYTSLESRSCESKQKILPNNSPLSRVVLEECKTCINPLLHTKRDKF</sequence>
<organism evidence="1 2">
    <name type="scientific">Molorchus minor</name>
    <dbReference type="NCBI Taxonomy" id="1323400"/>
    <lineage>
        <taxon>Eukaryota</taxon>
        <taxon>Metazoa</taxon>
        <taxon>Ecdysozoa</taxon>
        <taxon>Arthropoda</taxon>
        <taxon>Hexapoda</taxon>
        <taxon>Insecta</taxon>
        <taxon>Pterygota</taxon>
        <taxon>Neoptera</taxon>
        <taxon>Endopterygota</taxon>
        <taxon>Coleoptera</taxon>
        <taxon>Polyphaga</taxon>
        <taxon>Cucujiformia</taxon>
        <taxon>Chrysomeloidea</taxon>
        <taxon>Cerambycidae</taxon>
        <taxon>Lamiinae</taxon>
        <taxon>Monochamini</taxon>
        <taxon>Molorchus</taxon>
    </lineage>
</organism>
<comment type="caution">
    <text evidence="1">The sequence shown here is derived from an EMBL/GenBank/DDBJ whole genome shotgun (WGS) entry which is preliminary data.</text>
</comment>
<dbReference type="EMBL" id="JAPWTJ010001246">
    <property type="protein sequence ID" value="KAJ8973070.1"/>
    <property type="molecule type" value="Genomic_DNA"/>
</dbReference>
<gene>
    <name evidence="1" type="ORF">NQ317_004407</name>
</gene>
<keyword evidence="2" id="KW-1185">Reference proteome</keyword>
<reference evidence="1" key="1">
    <citation type="journal article" date="2023" name="Insect Mol. Biol.">
        <title>Genome sequencing provides insights into the evolution of gene families encoding plant cell wall-degrading enzymes in longhorned beetles.</title>
        <authorList>
            <person name="Shin N.R."/>
            <person name="Okamura Y."/>
            <person name="Kirsch R."/>
            <person name="Pauchet Y."/>
        </authorList>
    </citation>
    <scope>NUCLEOTIDE SEQUENCE</scope>
    <source>
        <strain evidence="1">MMC_N1</strain>
    </source>
</reference>
<evidence type="ECO:0000313" key="1">
    <source>
        <dbReference type="EMBL" id="KAJ8973070.1"/>
    </source>
</evidence>
<dbReference type="Proteomes" id="UP001162164">
    <property type="component" value="Unassembled WGS sequence"/>
</dbReference>
<accession>A0ABQ9J600</accession>